<organism evidence="7">
    <name type="scientific">Cyanothece sp. (strain PCC 7425 / ATCC 29141)</name>
    <dbReference type="NCBI Taxonomy" id="395961"/>
    <lineage>
        <taxon>Bacteria</taxon>
        <taxon>Bacillati</taxon>
        <taxon>Cyanobacteriota</taxon>
        <taxon>Cyanophyceae</taxon>
        <taxon>Gomontiellales</taxon>
        <taxon>Cyanothecaceae</taxon>
        <taxon>Cyanothece</taxon>
    </lineage>
</organism>
<keyword evidence="5 6" id="KW-0472">Membrane</keyword>
<dbReference type="EMBL" id="CP001344">
    <property type="protein sequence ID" value="ACL43426.1"/>
    <property type="molecule type" value="Genomic_DNA"/>
</dbReference>
<proteinExistence type="predicted"/>
<dbReference type="GO" id="GO:0015658">
    <property type="term" value="F:branched-chain amino acid transmembrane transporter activity"/>
    <property type="evidence" value="ECO:0007669"/>
    <property type="project" value="InterPro"/>
</dbReference>
<dbReference type="KEGG" id="cyn:Cyan7425_1040"/>
<evidence type="ECO:0000256" key="5">
    <source>
        <dbReference type="ARBA" id="ARBA00023136"/>
    </source>
</evidence>
<feature type="transmembrane region" description="Helical" evidence="6">
    <location>
        <begin position="129"/>
        <end position="151"/>
    </location>
</feature>
<feature type="transmembrane region" description="Helical" evidence="6">
    <location>
        <begin position="31"/>
        <end position="51"/>
    </location>
</feature>
<feature type="transmembrane region" description="Helical" evidence="6">
    <location>
        <begin position="357"/>
        <end position="382"/>
    </location>
</feature>
<feature type="transmembrane region" description="Helical" evidence="6">
    <location>
        <begin position="324"/>
        <end position="345"/>
    </location>
</feature>
<feature type="transmembrane region" description="Helical" evidence="6">
    <location>
        <begin position="402"/>
        <end position="420"/>
    </location>
</feature>
<dbReference type="OrthoDB" id="9789927at2"/>
<evidence type="ECO:0000256" key="2">
    <source>
        <dbReference type="ARBA" id="ARBA00022475"/>
    </source>
</evidence>
<keyword evidence="3 6" id="KW-0812">Transmembrane</keyword>
<evidence type="ECO:0000256" key="3">
    <source>
        <dbReference type="ARBA" id="ARBA00022692"/>
    </source>
</evidence>
<dbReference type="AlphaFoldDB" id="B8HXY7"/>
<dbReference type="PANTHER" id="PTHR30482:SF10">
    <property type="entry name" value="HIGH-AFFINITY BRANCHED-CHAIN AMINO ACID TRANSPORT PROTEIN BRAE"/>
    <property type="match status" value="1"/>
</dbReference>
<evidence type="ECO:0000256" key="1">
    <source>
        <dbReference type="ARBA" id="ARBA00004651"/>
    </source>
</evidence>
<protein>
    <submittedName>
        <fullName evidence="7">Inner-membrane translocator</fullName>
    </submittedName>
</protein>
<dbReference type="Pfam" id="PF02653">
    <property type="entry name" value="BPD_transp_2"/>
    <property type="match status" value="2"/>
</dbReference>
<dbReference type="CDD" id="cd06581">
    <property type="entry name" value="TM_PBP1_LivM_like"/>
    <property type="match status" value="1"/>
</dbReference>
<feature type="transmembrane region" description="Helical" evidence="6">
    <location>
        <begin position="6"/>
        <end position="24"/>
    </location>
</feature>
<keyword evidence="4 6" id="KW-1133">Transmembrane helix</keyword>
<reference evidence="7" key="1">
    <citation type="submission" date="2009-01" db="EMBL/GenBank/DDBJ databases">
        <title>Complete sequence of chromosome Cyanothece sp. PCC 7425.</title>
        <authorList>
            <consortium name="US DOE Joint Genome Institute"/>
            <person name="Lucas S."/>
            <person name="Copeland A."/>
            <person name="Lapidus A."/>
            <person name="Glavina del Rio T."/>
            <person name="Dalin E."/>
            <person name="Tice H."/>
            <person name="Bruce D."/>
            <person name="Goodwin L."/>
            <person name="Pitluck S."/>
            <person name="Sims D."/>
            <person name="Meineke L."/>
            <person name="Brettin T."/>
            <person name="Detter J.C."/>
            <person name="Han C."/>
            <person name="Larimer F."/>
            <person name="Land M."/>
            <person name="Hauser L."/>
            <person name="Kyrpides N."/>
            <person name="Ovchinnikova G."/>
            <person name="Liberton M."/>
            <person name="Stoeckel J."/>
            <person name="Banerjee A."/>
            <person name="Singh A."/>
            <person name="Page L."/>
            <person name="Sato H."/>
            <person name="Zhao L."/>
            <person name="Sherman L."/>
            <person name="Pakrasi H."/>
            <person name="Richardson P."/>
        </authorList>
    </citation>
    <scope>NUCLEOTIDE SEQUENCE</scope>
    <source>
        <strain evidence="7">PCC 7425</strain>
    </source>
</reference>
<dbReference type="InterPro" id="IPR001851">
    <property type="entry name" value="ABC_transp_permease"/>
</dbReference>
<evidence type="ECO:0000256" key="4">
    <source>
        <dbReference type="ARBA" id="ARBA00022989"/>
    </source>
</evidence>
<dbReference type="eggNOG" id="COG4177">
    <property type="taxonomic scope" value="Bacteria"/>
</dbReference>
<dbReference type="GO" id="GO:0005886">
    <property type="term" value="C:plasma membrane"/>
    <property type="evidence" value="ECO:0007669"/>
    <property type="project" value="UniProtKB-SubCell"/>
</dbReference>
<feature type="transmembrane region" description="Helical" evidence="6">
    <location>
        <begin position="57"/>
        <end position="77"/>
    </location>
</feature>
<dbReference type="HOGENOM" id="CLU_031365_1_0_3"/>
<name>B8HXY7_CYAP4</name>
<keyword evidence="2" id="KW-1003">Cell membrane</keyword>
<dbReference type="PANTHER" id="PTHR30482">
    <property type="entry name" value="HIGH-AFFINITY BRANCHED-CHAIN AMINO ACID TRANSPORT SYSTEM PERMEASE"/>
    <property type="match status" value="1"/>
</dbReference>
<comment type="subcellular location">
    <subcellularLocation>
        <location evidence="1">Cell membrane</location>
        <topology evidence="1">Multi-pass membrane protein</topology>
    </subcellularLocation>
</comment>
<sequence length="436" mass="47759">MVNYLVSLGIFTAIFALFSLGLNLQWGYTGLINFGQVAFLGLGAYTTILLSSAGVPLIIAVGMGAILAALLGLGIGFSTLRLREDYLAIVTIGVAEVLQRVALNEEWLTRGARGVYGYPLPLRNFNPPLVVALAMVALLTAIVALAGWRWWQWLRHHIHGALHPTAGWQGFSLIPYLVCLAGLQFSLWQLCTGGSPIFWFGAGLALILAVGCCYIDSFREASQRQSPLKTLLAQGWPTHLILLTSTLLAGVLGVIYQSVVLGLFNNDYKSRLLWLVILVLALMFWQLERWVHSPWGRVLKAIREDEEVARALGKNVFVYKLQSFMLGGAMTGVAGAFYAWQLSFLEPKGTFDSLLTFQAWTIVVLGGSGNNAGTLLGAAIFWAYTGLTRFLNDALPLDDARIGAFRVMLIGLLLVVLMMWRPQGILGKKEELTLGR</sequence>
<evidence type="ECO:0000256" key="6">
    <source>
        <dbReference type="SAM" id="Phobius"/>
    </source>
</evidence>
<feature type="transmembrane region" description="Helical" evidence="6">
    <location>
        <begin position="271"/>
        <end position="287"/>
    </location>
</feature>
<accession>B8HXY7</accession>
<dbReference type="STRING" id="395961.Cyan7425_1040"/>
<evidence type="ECO:0000313" key="7">
    <source>
        <dbReference type="EMBL" id="ACL43426.1"/>
    </source>
</evidence>
<feature type="transmembrane region" description="Helical" evidence="6">
    <location>
        <begin position="238"/>
        <end position="264"/>
    </location>
</feature>
<gene>
    <name evidence="7" type="ordered locus">Cyan7425_1040</name>
</gene>
<feature type="transmembrane region" description="Helical" evidence="6">
    <location>
        <begin position="197"/>
        <end position="218"/>
    </location>
</feature>
<dbReference type="InterPro" id="IPR043428">
    <property type="entry name" value="LivM-like"/>
</dbReference>
<feature type="transmembrane region" description="Helical" evidence="6">
    <location>
        <begin position="171"/>
        <end position="190"/>
    </location>
</feature>